<sequence>MEKRLFMKKMLSGVLVSSMMFTMGGAVFAKETEGTADAAAEKNTKIMQKFKAGSELKKENGFALKSQVPGKGLEAVLDKLAEEGTLSKEKVEEVKKYLEEKMEAKKAEFEKIKDLTEEERQKYFEENKANKTERVDFIEQLVKDGVITEAQEEQIKAKMKEMMPQGLGKRGYGKDMSVLIGKLVEEGKLTEEKAEALKAYFEKKAEAKKAQFEELKNMTKEERQKYFEENKIERKNIFDQLVEDGILTKEEAENLKALKTRPSKEKNDA</sequence>
<keyword evidence="5" id="KW-1185">Reference proteome</keyword>
<keyword evidence="2" id="KW-0732">Signal</keyword>
<dbReference type="STRING" id="1424294.Gferi_09185"/>
<organism evidence="4 5">
    <name type="scientific">Geosporobacter ferrireducens</name>
    <dbReference type="NCBI Taxonomy" id="1424294"/>
    <lineage>
        <taxon>Bacteria</taxon>
        <taxon>Bacillati</taxon>
        <taxon>Bacillota</taxon>
        <taxon>Clostridia</taxon>
        <taxon>Peptostreptococcales</taxon>
        <taxon>Thermotaleaceae</taxon>
        <taxon>Geosporobacter</taxon>
    </lineage>
</organism>
<dbReference type="RefSeq" id="WP_069975771.1">
    <property type="nucleotide sequence ID" value="NZ_CP017269.1"/>
</dbReference>
<evidence type="ECO:0000313" key="5">
    <source>
        <dbReference type="Proteomes" id="UP000095743"/>
    </source>
</evidence>
<dbReference type="InterPro" id="IPR001315">
    <property type="entry name" value="CARD"/>
</dbReference>
<proteinExistence type="predicted"/>
<evidence type="ECO:0000256" key="1">
    <source>
        <dbReference type="SAM" id="Coils"/>
    </source>
</evidence>
<keyword evidence="1" id="KW-0175">Coiled coil</keyword>
<protein>
    <recommendedName>
        <fullName evidence="3">CARD domain-containing protein</fullName>
    </recommendedName>
</protein>
<dbReference type="OrthoDB" id="1738994at2"/>
<evidence type="ECO:0000256" key="2">
    <source>
        <dbReference type="SAM" id="SignalP"/>
    </source>
</evidence>
<dbReference type="Proteomes" id="UP000095743">
    <property type="component" value="Chromosome"/>
</dbReference>
<reference evidence="4 5" key="1">
    <citation type="submission" date="2016-09" db="EMBL/GenBank/DDBJ databases">
        <title>Genomic analysis reveals versatility of anaerobic energy metabolism of Geosporobacter ferrireducens IRF9 of phylum Firmicutes.</title>
        <authorList>
            <person name="Kim S.-J."/>
        </authorList>
    </citation>
    <scope>NUCLEOTIDE SEQUENCE [LARGE SCALE GENOMIC DNA]</scope>
    <source>
        <strain evidence="4 5">IRF9</strain>
    </source>
</reference>
<accession>A0A1D8GFQ5</accession>
<feature type="signal peptide" evidence="2">
    <location>
        <begin position="1"/>
        <end position="29"/>
    </location>
</feature>
<feature type="chain" id="PRO_5009107390" description="CARD domain-containing protein" evidence="2">
    <location>
        <begin position="30"/>
        <end position="269"/>
    </location>
</feature>
<gene>
    <name evidence="4" type="ORF">Gferi_09185</name>
</gene>
<name>A0A1D8GFQ5_9FIRM</name>
<evidence type="ECO:0000259" key="3">
    <source>
        <dbReference type="PROSITE" id="PS50209"/>
    </source>
</evidence>
<evidence type="ECO:0000313" key="4">
    <source>
        <dbReference type="EMBL" id="AOT69742.1"/>
    </source>
</evidence>
<dbReference type="EMBL" id="CP017269">
    <property type="protein sequence ID" value="AOT69742.1"/>
    <property type="molecule type" value="Genomic_DNA"/>
</dbReference>
<dbReference type="KEGG" id="gfe:Gferi_09185"/>
<feature type="coiled-coil region" evidence="1">
    <location>
        <begin position="87"/>
        <end position="122"/>
    </location>
</feature>
<dbReference type="AlphaFoldDB" id="A0A1D8GFQ5"/>
<dbReference type="PROSITE" id="PS50209">
    <property type="entry name" value="CARD"/>
    <property type="match status" value="1"/>
</dbReference>
<feature type="domain" description="CARD" evidence="3">
    <location>
        <begin position="211"/>
        <end position="269"/>
    </location>
</feature>